<accession>A0A915WS03</accession>
<dbReference type="GO" id="GO:0002128">
    <property type="term" value="P:tRNA nucleoside ribose methylation"/>
    <property type="evidence" value="ECO:0007669"/>
    <property type="project" value="TreeGrafter"/>
</dbReference>
<comment type="similarity">
    <text evidence="1">Belongs to the class IV-like SAM-binding methyltransferase superfamily. RNA methyltransferase TrmH family.</text>
</comment>
<dbReference type="GeneID" id="74568167"/>
<dbReference type="EMBL" id="AP019769">
    <property type="protein sequence ID" value="BBL45386.1"/>
    <property type="molecule type" value="Genomic_DNA"/>
</dbReference>
<dbReference type="GO" id="GO:0008173">
    <property type="term" value="F:RNA methyltransferase activity"/>
    <property type="evidence" value="ECO:0007669"/>
    <property type="project" value="InterPro"/>
</dbReference>
<keyword evidence="4" id="KW-0949">S-adenosyl-L-methionine</keyword>
<reference evidence="7" key="1">
    <citation type="journal article" date="2022" name="Int. J. Syst. Evol. Microbiol.">
        <title>Nanobdella aerobiophila gen. nov., sp. nov., a thermoacidophilic, obligate ectosymbiotic archaeon, and proposal of Nanobdellaceae fam. nov., Nanobdellales ord. nov. and Nanobdellia class. nov.</title>
        <authorList>
            <person name="Kato S."/>
            <person name="Ogasawara A."/>
            <person name="Itoh T."/>
            <person name="Sakai H.D."/>
            <person name="Shimizu M."/>
            <person name="Yuki M."/>
            <person name="Kaneko M."/>
            <person name="Takashina T."/>
            <person name="Ohkuma M."/>
        </authorList>
    </citation>
    <scope>NUCLEOTIDE SEQUENCE [LARGE SCALE GENOMIC DNA]</scope>
    <source>
        <strain evidence="7">MJ1</strain>
    </source>
</reference>
<dbReference type="PIRSF" id="PIRSF004808">
    <property type="entry name" value="LasT"/>
    <property type="match status" value="1"/>
</dbReference>
<dbReference type="GO" id="GO:0005829">
    <property type="term" value="C:cytosol"/>
    <property type="evidence" value="ECO:0007669"/>
    <property type="project" value="TreeGrafter"/>
</dbReference>
<dbReference type="SUPFAM" id="SSF75217">
    <property type="entry name" value="alpha/beta knot"/>
    <property type="match status" value="1"/>
</dbReference>
<feature type="domain" description="tRNA/rRNA methyltransferase SpoU type" evidence="5">
    <location>
        <begin position="4"/>
        <end position="157"/>
    </location>
</feature>
<evidence type="ECO:0000256" key="2">
    <source>
        <dbReference type="ARBA" id="ARBA00022603"/>
    </source>
</evidence>
<dbReference type="Pfam" id="PF00588">
    <property type="entry name" value="SpoU_methylase"/>
    <property type="match status" value="1"/>
</dbReference>
<evidence type="ECO:0000256" key="1">
    <source>
        <dbReference type="ARBA" id="ARBA00007228"/>
    </source>
</evidence>
<dbReference type="Gene3D" id="3.40.1280.10">
    <property type="match status" value="1"/>
</dbReference>
<evidence type="ECO:0000313" key="7">
    <source>
        <dbReference type="Proteomes" id="UP001055553"/>
    </source>
</evidence>
<keyword evidence="2 6" id="KW-0489">Methyltransferase</keyword>
<evidence type="ECO:0000256" key="3">
    <source>
        <dbReference type="ARBA" id="ARBA00022679"/>
    </source>
</evidence>
<gene>
    <name evidence="6" type="ORF">MJ1_0215</name>
</gene>
<dbReference type="AlphaFoldDB" id="A0A915WS03"/>
<dbReference type="Proteomes" id="UP001055553">
    <property type="component" value="Chromosome"/>
</dbReference>
<dbReference type="PANTHER" id="PTHR42786:SF2">
    <property type="entry name" value="TRNA (CYTIDINE_URIDINE-2'-O-)-METHYLTRANSFERASE TRMJ"/>
    <property type="match status" value="1"/>
</dbReference>
<dbReference type="NCBIfam" id="TIGR00050">
    <property type="entry name" value="rRNA_methyl_1"/>
    <property type="match status" value="1"/>
</dbReference>
<dbReference type="InterPro" id="IPR029028">
    <property type="entry name" value="Alpha/beta_knot_MTases"/>
</dbReference>
<dbReference type="KEGG" id="naer:MJ1_0215"/>
<proteinExistence type="inferred from homology"/>
<sequence>MSNITIIFVEPESEENIGALARVMSNFGFHNLIIINPKVDYKSEKVKIVSRKEGWKIINNARIYEDFEEVVSLFDICYGTTGVSSKKGSELLRNPITPRELSSIINNISGDIGIFFGREANGFNNYELNKFDSIITIPADENFPIMNITHSAAIILYELFLSKNNPIRNRFKLINNLEKSNLYMMFKEFLKVLPTEEYKKPVIYRGFKNLVGKSFLSKREYSLLMGVFRISKENLKRY</sequence>
<organism evidence="6 7">
    <name type="scientific">Nanobdella aerobiophila</name>
    <dbReference type="NCBI Taxonomy" id="2586965"/>
    <lineage>
        <taxon>Archaea</taxon>
        <taxon>Nanobdellota</taxon>
        <taxon>Nanobdellia</taxon>
        <taxon>Nanobdellales</taxon>
        <taxon>Nanobdellaceae</taxon>
        <taxon>Nanobdella</taxon>
    </lineage>
</organism>
<dbReference type="GO" id="GO:0003723">
    <property type="term" value="F:RNA binding"/>
    <property type="evidence" value="ECO:0007669"/>
    <property type="project" value="InterPro"/>
</dbReference>
<evidence type="ECO:0000313" key="6">
    <source>
        <dbReference type="EMBL" id="BBL45386.1"/>
    </source>
</evidence>
<protein>
    <submittedName>
        <fullName evidence="6">RNA methyltransferase</fullName>
    </submittedName>
</protein>
<dbReference type="PANTHER" id="PTHR42786">
    <property type="entry name" value="TRNA/RRNA METHYLTRANSFERASE"/>
    <property type="match status" value="1"/>
</dbReference>
<evidence type="ECO:0000256" key="4">
    <source>
        <dbReference type="ARBA" id="ARBA00022691"/>
    </source>
</evidence>
<keyword evidence="3" id="KW-0808">Transferase</keyword>
<dbReference type="InterPro" id="IPR004384">
    <property type="entry name" value="RNA_MeTrfase_TrmJ/LasT"/>
</dbReference>
<dbReference type="CDD" id="cd18093">
    <property type="entry name" value="SpoU-like_TrmJ"/>
    <property type="match status" value="1"/>
</dbReference>
<dbReference type="InterPro" id="IPR001537">
    <property type="entry name" value="SpoU_MeTrfase"/>
</dbReference>
<dbReference type="InterPro" id="IPR029026">
    <property type="entry name" value="tRNA_m1G_MTases_N"/>
</dbReference>
<dbReference type="RefSeq" id="WP_258393420.1">
    <property type="nucleotide sequence ID" value="NZ_AP019769.1"/>
</dbReference>
<keyword evidence="7" id="KW-1185">Reference proteome</keyword>
<evidence type="ECO:0000259" key="5">
    <source>
        <dbReference type="Pfam" id="PF00588"/>
    </source>
</evidence>
<name>A0A915WS03_9ARCH</name>